<evidence type="ECO:0000259" key="5">
    <source>
        <dbReference type="PROSITE" id="PS50977"/>
    </source>
</evidence>
<sequence>MVRVMSPRPYQQRLRAEAASQTRRRILDAVHDGLRRHPSEALTVDDVARRAGVSRSTIYLAFGGRTQLFDAVGADLLRRSGFDDVMSAVDDPDPGAALRHFLRATTRMYDANRDVLRSLFAMTRLDPEAVGGAIGRMEHGRAHGMSLLADRLAAAGLLRDDVAHDRVVDLLWLVSSFESFDLLATGRARSVEAVAESFMAVLRGAILR</sequence>
<dbReference type="GO" id="GO:0000976">
    <property type="term" value="F:transcription cis-regulatory region binding"/>
    <property type="evidence" value="ECO:0007669"/>
    <property type="project" value="TreeGrafter"/>
</dbReference>
<dbReference type="PANTHER" id="PTHR30055">
    <property type="entry name" value="HTH-TYPE TRANSCRIPTIONAL REGULATOR RUTR"/>
    <property type="match status" value="1"/>
</dbReference>
<dbReference type="PANTHER" id="PTHR30055:SF234">
    <property type="entry name" value="HTH-TYPE TRANSCRIPTIONAL REGULATOR BETI"/>
    <property type="match status" value="1"/>
</dbReference>
<dbReference type="InterPro" id="IPR050109">
    <property type="entry name" value="HTH-type_TetR-like_transc_reg"/>
</dbReference>
<accession>A0A6J4QPZ1</accession>
<dbReference type="EMBL" id="CADCUS010000594">
    <property type="protein sequence ID" value="CAA9446056.1"/>
    <property type="molecule type" value="Genomic_DNA"/>
</dbReference>
<keyword evidence="1" id="KW-0805">Transcription regulation</keyword>
<evidence type="ECO:0000256" key="4">
    <source>
        <dbReference type="PROSITE-ProRule" id="PRU00335"/>
    </source>
</evidence>
<gene>
    <name evidence="6" type="ORF">AVDCRST_MAG66-4616</name>
</gene>
<protein>
    <recommendedName>
        <fullName evidence="5">HTH tetR-type domain-containing protein</fullName>
    </recommendedName>
</protein>
<dbReference type="InterPro" id="IPR036271">
    <property type="entry name" value="Tet_transcr_reg_TetR-rel_C_sf"/>
</dbReference>
<evidence type="ECO:0000256" key="1">
    <source>
        <dbReference type="ARBA" id="ARBA00023015"/>
    </source>
</evidence>
<dbReference type="SUPFAM" id="SSF48498">
    <property type="entry name" value="Tetracyclin repressor-like, C-terminal domain"/>
    <property type="match status" value="1"/>
</dbReference>
<dbReference type="GO" id="GO:0003700">
    <property type="term" value="F:DNA-binding transcription factor activity"/>
    <property type="evidence" value="ECO:0007669"/>
    <property type="project" value="TreeGrafter"/>
</dbReference>
<reference evidence="6" key="1">
    <citation type="submission" date="2020-02" db="EMBL/GenBank/DDBJ databases">
        <authorList>
            <person name="Meier V. D."/>
        </authorList>
    </citation>
    <scope>NUCLEOTIDE SEQUENCE</scope>
    <source>
        <strain evidence="6">AVDCRST_MAG66</strain>
    </source>
</reference>
<proteinExistence type="predicted"/>
<dbReference type="InterPro" id="IPR001647">
    <property type="entry name" value="HTH_TetR"/>
</dbReference>
<dbReference type="AlphaFoldDB" id="A0A6J4QPZ1"/>
<evidence type="ECO:0000313" key="6">
    <source>
        <dbReference type="EMBL" id="CAA9446056.1"/>
    </source>
</evidence>
<dbReference type="Gene3D" id="1.10.357.10">
    <property type="entry name" value="Tetracycline Repressor, domain 2"/>
    <property type="match status" value="1"/>
</dbReference>
<dbReference type="SUPFAM" id="SSF46689">
    <property type="entry name" value="Homeodomain-like"/>
    <property type="match status" value="1"/>
</dbReference>
<feature type="DNA-binding region" description="H-T-H motif" evidence="4">
    <location>
        <begin position="43"/>
        <end position="62"/>
    </location>
</feature>
<dbReference type="InterPro" id="IPR009057">
    <property type="entry name" value="Homeodomain-like_sf"/>
</dbReference>
<dbReference type="Pfam" id="PF00440">
    <property type="entry name" value="TetR_N"/>
    <property type="match status" value="1"/>
</dbReference>
<organism evidence="6">
    <name type="scientific">uncultured Pseudonocardia sp</name>
    <dbReference type="NCBI Taxonomy" id="211455"/>
    <lineage>
        <taxon>Bacteria</taxon>
        <taxon>Bacillati</taxon>
        <taxon>Actinomycetota</taxon>
        <taxon>Actinomycetes</taxon>
        <taxon>Pseudonocardiales</taxon>
        <taxon>Pseudonocardiaceae</taxon>
        <taxon>Pseudonocardia</taxon>
        <taxon>environmental samples</taxon>
    </lineage>
</organism>
<dbReference type="PROSITE" id="PS50977">
    <property type="entry name" value="HTH_TETR_2"/>
    <property type="match status" value="1"/>
</dbReference>
<name>A0A6J4QPZ1_9PSEU</name>
<keyword evidence="3" id="KW-0804">Transcription</keyword>
<feature type="domain" description="HTH tetR-type" evidence="5">
    <location>
        <begin position="20"/>
        <end position="80"/>
    </location>
</feature>
<keyword evidence="2 4" id="KW-0238">DNA-binding</keyword>
<evidence type="ECO:0000256" key="2">
    <source>
        <dbReference type="ARBA" id="ARBA00023125"/>
    </source>
</evidence>
<evidence type="ECO:0000256" key="3">
    <source>
        <dbReference type="ARBA" id="ARBA00023163"/>
    </source>
</evidence>